<reference evidence="10 11" key="1">
    <citation type="submission" date="2019-06" db="EMBL/GenBank/DDBJ databases">
        <title>Genome Sequence of the Brown Rot Fungal Pathogen Monilinia fructicola.</title>
        <authorList>
            <person name="De Miccolis Angelini R.M."/>
            <person name="Landi L."/>
            <person name="Abate D."/>
            <person name="Pollastro S."/>
            <person name="Romanazzi G."/>
            <person name="Faretra F."/>
        </authorList>
    </citation>
    <scope>NUCLEOTIDE SEQUENCE [LARGE SCALE GENOMIC DNA]</scope>
    <source>
        <strain evidence="10 11">Mfrc123</strain>
    </source>
</reference>
<gene>
    <name evidence="10" type="ORF">EYC84_003553</name>
</gene>
<evidence type="ECO:0000256" key="6">
    <source>
        <dbReference type="ARBA" id="ARBA00023163"/>
    </source>
</evidence>
<feature type="domain" description="C2H2-type" evidence="9">
    <location>
        <begin position="200"/>
        <end position="228"/>
    </location>
</feature>
<feature type="compositionally biased region" description="Basic and acidic residues" evidence="8">
    <location>
        <begin position="45"/>
        <end position="62"/>
    </location>
</feature>
<evidence type="ECO:0000313" key="11">
    <source>
        <dbReference type="Proteomes" id="UP000322873"/>
    </source>
</evidence>
<dbReference type="PANTHER" id="PTHR46179">
    <property type="entry name" value="ZINC FINGER PROTEIN"/>
    <property type="match status" value="1"/>
</dbReference>
<sequence>MLATEISTLSSATTTFIHSRSYPPRKLKSQVRKILFIQDLGVGNEQRRTKPDHKSQAHEADGMHGGVSDLDPMHPFSALEGQLHLQPRLEQHRIAFESELVDPWNSDQYNEHRDLGDQTVLDPSYWMEQLPSGRNNSVQDSPSRLSSSPQESAAQTAHRQQVPLNDQRIHKCTTPSCNTLGFKKLADLRRHQRSHEGPRFFCSVASCKAHTRGFKRKDNLTEHHKRIHGINPSVAASTLKGTTQDTQAVSTMGEVREKSVLAVISTEMKNGSDINAPAKDFLQAKLAELYASRERFIAEKDEEIRAVEITLSLM</sequence>
<accession>A0A5M9JWJ3</accession>
<dbReference type="GO" id="GO:0008270">
    <property type="term" value="F:zinc ion binding"/>
    <property type="evidence" value="ECO:0007669"/>
    <property type="project" value="UniProtKB-KW"/>
</dbReference>
<keyword evidence="6" id="KW-0804">Transcription</keyword>
<protein>
    <recommendedName>
        <fullName evidence="9">C2H2-type domain-containing protein</fullName>
    </recommendedName>
</protein>
<dbReference type="VEuPathDB" id="FungiDB:MFRU_027g00780"/>
<evidence type="ECO:0000256" key="4">
    <source>
        <dbReference type="ARBA" id="ARBA00022833"/>
    </source>
</evidence>
<feature type="region of interest" description="Disordered" evidence="8">
    <location>
        <begin position="128"/>
        <end position="167"/>
    </location>
</feature>
<evidence type="ECO:0000256" key="8">
    <source>
        <dbReference type="SAM" id="MobiDB-lite"/>
    </source>
</evidence>
<proteinExistence type="predicted"/>
<evidence type="ECO:0000256" key="1">
    <source>
        <dbReference type="ARBA" id="ARBA00004123"/>
    </source>
</evidence>
<keyword evidence="5" id="KW-0805">Transcription regulation</keyword>
<dbReference type="Proteomes" id="UP000322873">
    <property type="component" value="Unassembled WGS sequence"/>
</dbReference>
<evidence type="ECO:0000313" key="10">
    <source>
        <dbReference type="EMBL" id="KAA8573010.1"/>
    </source>
</evidence>
<keyword evidence="7" id="KW-0539">Nucleus</keyword>
<dbReference type="EMBL" id="VICG01000004">
    <property type="protein sequence ID" value="KAA8573010.1"/>
    <property type="molecule type" value="Genomic_DNA"/>
</dbReference>
<evidence type="ECO:0000256" key="2">
    <source>
        <dbReference type="ARBA" id="ARBA00022723"/>
    </source>
</evidence>
<dbReference type="Gene3D" id="3.30.160.60">
    <property type="entry name" value="Classic Zinc Finger"/>
    <property type="match status" value="1"/>
</dbReference>
<dbReference type="AlphaFoldDB" id="A0A5M9JWJ3"/>
<feature type="domain" description="C2H2-type" evidence="9">
    <location>
        <begin position="170"/>
        <end position="195"/>
    </location>
</feature>
<dbReference type="PANTHER" id="PTHR46179:SF13">
    <property type="entry name" value="C2H2-TYPE DOMAIN-CONTAINING PROTEIN"/>
    <property type="match status" value="1"/>
</dbReference>
<evidence type="ECO:0000256" key="5">
    <source>
        <dbReference type="ARBA" id="ARBA00023015"/>
    </source>
</evidence>
<keyword evidence="4" id="KW-0862">Zinc</keyword>
<name>A0A5M9JWJ3_MONFR</name>
<feature type="compositionally biased region" description="Polar residues" evidence="8">
    <location>
        <begin position="153"/>
        <end position="164"/>
    </location>
</feature>
<evidence type="ECO:0000256" key="7">
    <source>
        <dbReference type="ARBA" id="ARBA00023242"/>
    </source>
</evidence>
<comment type="subcellular location">
    <subcellularLocation>
        <location evidence="1">Nucleus</location>
    </subcellularLocation>
</comment>
<feature type="region of interest" description="Disordered" evidence="8">
    <location>
        <begin position="42"/>
        <end position="66"/>
    </location>
</feature>
<dbReference type="InterPro" id="IPR051061">
    <property type="entry name" value="Zinc_finger_trans_reg"/>
</dbReference>
<keyword evidence="11" id="KW-1185">Reference proteome</keyword>
<keyword evidence="3" id="KW-0863">Zinc-finger</keyword>
<dbReference type="SMART" id="SM00355">
    <property type="entry name" value="ZnF_C2H2"/>
    <property type="match status" value="2"/>
</dbReference>
<evidence type="ECO:0000259" key="9">
    <source>
        <dbReference type="SMART" id="SM00355"/>
    </source>
</evidence>
<feature type="compositionally biased region" description="Low complexity" evidence="8">
    <location>
        <begin position="137"/>
        <end position="152"/>
    </location>
</feature>
<dbReference type="GO" id="GO:0005634">
    <property type="term" value="C:nucleus"/>
    <property type="evidence" value="ECO:0007669"/>
    <property type="project" value="UniProtKB-SubCell"/>
</dbReference>
<evidence type="ECO:0000256" key="3">
    <source>
        <dbReference type="ARBA" id="ARBA00022771"/>
    </source>
</evidence>
<keyword evidence="2" id="KW-0479">Metal-binding</keyword>
<comment type="caution">
    <text evidence="10">The sequence shown here is derived from an EMBL/GenBank/DDBJ whole genome shotgun (WGS) entry which is preliminary data.</text>
</comment>
<organism evidence="10 11">
    <name type="scientific">Monilinia fructicola</name>
    <name type="common">Brown rot fungus</name>
    <name type="synonym">Ciboria fructicola</name>
    <dbReference type="NCBI Taxonomy" id="38448"/>
    <lineage>
        <taxon>Eukaryota</taxon>
        <taxon>Fungi</taxon>
        <taxon>Dikarya</taxon>
        <taxon>Ascomycota</taxon>
        <taxon>Pezizomycotina</taxon>
        <taxon>Leotiomycetes</taxon>
        <taxon>Helotiales</taxon>
        <taxon>Sclerotiniaceae</taxon>
        <taxon>Monilinia</taxon>
    </lineage>
</organism>
<dbReference type="GO" id="GO:0006357">
    <property type="term" value="P:regulation of transcription by RNA polymerase II"/>
    <property type="evidence" value="ECO:0007669"/>
    <property type="project" value="TreeGrafter"/>
</dbReference>
<dbReference type="InterPro" id="IPR013087">
    <property type="entry name" value="Znf_C2H2_type"/>
</dbReference>